<gene>
    <name evidence="2" type="ORF">D5S19_18585</name>
</gene>
<evidence type="ECO:0000313" key="2">
    <source>
        <dbReference type="EMBL" id="RJQ83999.1"/>
    </source>
</evidence>
<comment type="caution">
    <text evidence="2">The sequence shown here is derived from an EMBL/GenBank/DDBJ whole genome shotgun (WGS) entry which is preliminary data.</text>
</comment>
<dbReference type="InterPro" id="IPR019455">
    <property type="entry name" value="Acetolactate_synth_ssu_C"/>
</dbReference>
<evidence type="ECO:0000259" key="1">
    <source>
        <dbReference type="Pfam" id="PF10369"/>
    </source>
</evidence>
<dbReference type="AlphaFoldDB" id="A0A419I2B2"/>
<proteinExistence type="predicted"/>
<dbReference type="Gene3D" id="3.30.70.1150">
    <property type="entry name" value="ACT-like. Chain A, domain 2"/>
    <property type="match status" value="1"/>
</dbReference>
<sequence>MSLWRVPSQTRNRSGARHEVVAHTSASPTAGSPTNFADTLPSAQRLELLTKRLNRLVDVLRVVTLELDGHRRQSVHVRLRPDSADLVQVGELVRWFHAETVEITAGVMVLHLTAAPAQCNAFVSMLRPFGVVEFMTTAVSGFGPVGA</sequence>
<name>A0A419I2B2_9PSEU</name>
<protein>
    <recommendedName>
        <fullName evidence="1">Acetolactate synthase small subunit C-terminal domain-containing protein</fullName>
    </recommendedName>
</protein>
<dbReference type="InterPro" id="IPR045865">
    <property type="entry name" value="ACT-like_dom_sf"/>
</dbReference>
<dbReference type="InterPro" id="IPR027271">
    <property type="entry name" value="Acetolactate_synth/TF_NikR_C"/>
</dbReference>
<dbReference type="Pfam" id="PF10369">
    <property type="entry name" value="ALS_ss_C"/>
    <property type="match status" value="1"/>
</dbReference>
<dbReference type="Proteomes" id="UP000285112">
    <property type="component" value="Unassembled WGS sequence"/>
</dbReference>
<keyword evidence="3" id="KW-1185">Reference proteome</keyword>
<accession>A0A419I2B2</accession>
<evidence type="ECO:0000313" key="3">
    <source>
        <dbReference type="Proteomes" id="UP000285112"/>
    </source>
</evidence>
<dbReference type="SUPFAM" id="SSF55021">
    <property type="entry name" value="ACT-like"/>
    <property type="match status" value="1"/>
</dbReference>
<feature type="domain" description="Acetolactate synthase small subunit C-terminal" evidence="1">
    <location>
        <begin position="77"/>
        <end position="140"/>
    </location>
</feature>
<organism evidence="2 3">
    <name type="scientific">Amycolatopsis panacis</name>
    <dbReference type="NCBI Taxonomy" id="2340917"/>
    <lineage>
        <taxon>Bacteria</taxon>
        <taxon>Bacillati</taxon>
        <taxon>Actinomycetota</taxon>
        <taxon>Actinomycetes</taxon>
        <taxon>Pseudonocardiales</taxon>
        <taxon>Pseudonocardiaceae</taxon>
        <taxon>Amycolatopsis</taxon>
    </lineage>
</organism>
<reference evidence="2 3" key="1">
    <citation type="submission" date="2018-09" db="EMBL/GenBank/DDBJ databases">
        <title>YIM PH 21725 draft genome.</title>
        <authorList>
            <person name="Miao C."/>
        </authorList>
    </citation>
    <scope>NUCLEOTIDE SEQUENCE [LARGE SCALE GENOMIC DNA]</scope>
    <source>
        <strain evidence="3">YIM PH21725</strain>
    </source>
</reference>
<dbReference type="EMBL" id="QZFV01000090">
    <property type="protein sequence ID" value="RJQ83999.1"/>
    <property type="molecule type" value="Genomic_DNA"/>
</dbReference>